<accession>A0A9D1NN97</accession>
<keyword evidence="1" id="KW-0472">Membrane</keyword>
<keyword evidence="1" id="KW-0812">Transmembrane</keyword>
<proteinExistence type="inferred from homology"/>
<sequence length="52" mass="6089">MTWMMPIMMLFFFYSMPSALCLYWTVSQALSILQMWHIQRTAAKEQAAALAK</sequence>
<evidence type="ECO:0000313" key="4">
    <source>
        <dbReference type="Proteomes" id="UP000886845"/>
    </source>
</evidence>
<organism evidence="3 4">
    <name type="scientific">Candidatus Spyradenecus faecavium</name>
    <dbReference type="NCBI Taxonomy" id="2840947"/>
    <lineage>
        <taxon>Bacteria</taxon>
        <taxon>Pseudomonadati</taxon>
        <taxon>Lentisphaerota</taxon>
        <taxon>Lentisphaeria</taxon>
        <taxon>Lentisphaerales</taxon>
        <taxon>Lentisphaeraceae</taxon>
        <taxon>Lentisphaeraceae incertae sedis</taxon>
        <taxon>Candidatus Spyradenecus</taxon>
    </lineage>
</organism>
<gene>
    <name evidence="3" type="ORF">IAC79_05025</name>
</gene>
<feature type="domain" description="Membrane insertase YidC/Oxa/ALB C-terminal" evidence="2">
    <location>
        <begin position="1"/>
        <end position="40"/>
    </location>
</feature>
<evidence type="ECO:0000259" key="2">
    <source>
        <dbReference type="Pfam" id="PF02096"/>
    </source>
</evidence>
<feature type="non-terminal residue" evidence="3">
    <location>
        <position position="1"/>
    </location>
</feature>
<comment type="similarity">
    <text evidence="1">Belongs to the OXA1/ALB3/YidC family.</text>
</comment>
<dbReference type="GO" id="GO:0016020">
    <property type="term" value="C:membrane"/>
    <property type="evidence" value="ECO:0007669"/>
    <property type="project" value="UniProtKB-SubCell"/>
</dbReference>
<reference evidence="3" key="1">
    <citation type="submission" date="2020-10" db="EMBL/GenBank/DDBJ databases">
        <authorList>
            <person name="Gilroy R."/>
        </authorList>
    </citation>
    <scope>NUCLEOTIDE SEQUENCE</scope>
    <source>
        <strain evidence="3">35461</strain>
    </source>
</reference>
<dbReference type="Proteomes" id="UP000886845">
    <property type="component" value="Unassembled WGS sequence"/>
</dbReference>
<comment type="caution">
    <text evidence="3">The sequence shown here is derived from an EMBL/GenBank/DDBJ whole genome shotgun (WGS) entry which is preliminary data.</text>
</comment>
<dbReference type="Pfam" id="PF02096">
    <property type="entry name" value="60KD_IMP"/>
    <property type="match status" value="1"/>
</dbReference>
<evidence type="ECO:0000313" key="3">
    <source>
        <dbReference type="EMBL" id="HIV09457.1"/>
    </source>
</evidence>
<dbReference type="EMBL" id="DVOR01000160">
    <property type="protein sequence ID" value="HIV09457.1"/>
    <property type="molecule type" value="Genomic_DNA"/>
</dbReference>
<dbReference type="InterPro" id="IPR028055">
    <property type="entry name" value="YidC/Oxa/ALB_C"/>
</dbReference>
<comment type="subcellular location">
    <subcellularLocation>
        <location evidence="1">Membrane</location>
        <topology evidence="1">Multi-pass membrane protein</topology>
    </subcellularLocation>
</comment>
<protein>
    <submittedName>
        <fullName evidence="3">YidC/Oxa1 family membrane protein insertase</fullName>
    </submittedName>
</protein>
<dbReference type="AlphaFoldDB" id="A0A9D1NN97"/>
<name>A0A9D1NN97_9BACT</name>
<reference evidence="3" key="2">
    <citation type="journal article" date="2021" name="PeerJ">
        <title>Extensive microbial diversity within the chicken gut microbiome revealed by metagenomics and culture.</title>
        <authorList>
            <person name="Gilroy R."/>
            <person name="Ravi A."/>
            <person name="Getino M."/>
            <person name="Pursley I."/>
            <person name="Horton D.L."/>
            <person name="Alikhan N.F."/>
            <person name="Baker D."/>
            <person name="Gharbi K."/>
            <person name="Hall N."/>
            <person name="Watson M."/>
            <person name="Adriaenssens E.M."/>
            <person name="Foster-Nyarko E."/>
            <person name="Jarju S."/>
            <person name="Secka A."/>
            <person name="Antonio M."/>
            <person name="Oren A."/>
            <person name="Chaudhuri R.R."/>
            <person name="La Ragione R."/>
            <person name="Hildebrand F."/>
            <person name="Pallen M.J."/>
        </authorList>
    </citation>
    <scope>NUCLEOTIDE SEQUENCE</scope>
    <source>
        <strain evidence="3">35461</strain>
    </source>
</reference>
<evidence type="ECO:0000256" key="1">
    <source>
        <dbReference type="RuleBase" id="RU003945"/>
    </source>
</evidence>